<dbReference type="Gene3D" id="3.40.50.2300">
    <property type="match status" value="1"/>
</dbReference>
<evidence type="ECO:0000313" key="3">
    <source>
        <dbReference type="EMBL" id="SDW81097.1"/>
    </source>
</evidence>
<feature type="modified residue" description="4-aspartylphosphate" evidence="1">
    <location>
        <position position="57"/>
    </location>
</feature>
<dbReference type="InterPro" id="IPR011006">
    <property type="entry name" value="CheY-like_superfamily"/>
</dbReference>
<proteinExistence type="predicted"/>
<keyword evidence="1" id="KW-0597">Phosphoprotein</keyword>
<feature type="domain" description="Response regulatory" evidence="2">
    <location>
        <begin position="4"/>
        <end position="125"/>
    </location>
</feature>
<dbReference type="PROSITE" id="PS50110">
    <property type="entry name" value="RESPONSE_REGULATORY"/>
    <property type="match status" value="1"/>
</dbReference>
<protein>
    <submittedName>
        <fullName evidence="3">Response regulator receiver domain-containing protein</fullName>
    </submittedName>
</protein>
<dbReference type="Pfam" id="PF00072">
    <property type="entry name" value="Response_reg"/>
    <property type="match status" value="1"/>
</dbReference>
<dbReference type="PANTHER" id="PTHR44520">
    <property type="entry name" value="RESPONSE REGULATOR RCP1-RELATED"/>
    <property type="match status" value="1"/>
</dbReference>
<dbReference type="GO" id="GO:0000160">
    <property type="term" value="P:phosphorelay signal transduction system"/>
    <property type="evidence" value="ECO:0007669"/>
    <property type="project" value="InterPro"/>
</dbReference>
<dbReference type="InterPro" id="IPR052893">
    <property type="entry name" value="TCS_response_regulator"/>
</dbReference>
<accession>A0A1H2WKP2</accession>
<dbReference type="STRING" id="1073328.SAMN05216294_0937"/>
<sequence length="129" mass="14633">MAKEILLIDDDAITNFLNQNLIEQKIKGIPISIFYNGLEGLKYIKNNPDKHYIVFLDINMPVMNGWEFIEAVDSLTVETNVEIHVLTSSINPGDRERANGLPNVDSFIEKPLDELAMESFMVAKLKKPL</sequence>
<dbReference type="OrthoDB" id="673128at2"/>
<reference evidence="4" key="1">
    <citation type="submission" date="2016-10" db="EMBL/GenBank/DDBJ databases">
        <authorList>
            <person name="Varghese N."/>
            <person name="Submissions S."/>
        </authorList>
    </citation>
    <scope>NUCLEOTIDE SEQUENCE [LARGE SCALE GENOMIC DNA]</scope>
    <source>
        <strain evidence="4">DSM 25030</strain>
    </source>
</reference>
<organism evidence="3 4">
    <name type="scientific">Flagellimonas zhangzhouensis</name>
    <dbReference type="NCBI Taxonomy" id="1073328"/>
    <lineage>
        <taxon>Bacteria</taxon>
        <taxon>Pseudomonadati</taxon>
        <taxon>Bacteroidota</taxon>
        <taxon>Flavobacteriia</taxon>
        <taxon>Flavobacteriales</taxon>
        <taxon>Flavobacteriaceae</taxon>
        <taxon>Flagellimonas</taxon>
    </lineage>
</organism>
<dbReference type="RefSeq" id="WP_090293168.1">
    <property type="nucleotide sequence ID" value="NZ_FNKI01000001.1"/>
</dbReference>
<dbReference type="SUPFAM" id="SSF52172">
    <property type="entry name" value="CheY-like"/>
    <property type="match status" value="1"/>
</dbReference>
<dbReference type="PANTHER" id="PTHR44520:SF2">
    <property type="entry name" value="RESPONSE REGULATOR RCP1"/>
    <property type="match status" value="1"/>
</dbReference>
<name>A0A1H2WKP2_9FLAO</name>
<dbReference type="AlphaFoldDB" id="A0A1H2WKP2"/>
<evidence type="ECO:0000313" key="4">
    <source>
        <dbReference type="Proteomes" id="UP000199592"/>
    </source>
</evidence>
<evidence type="ECO:0000259" key="2">
    <source>
        <dbReference type="PROSITE" id="PS50110"/>
    </source>
</evidence>
<dbReference type="InterPro" id="IPR001789">
    <property type="entry name" value="Sig_transdc_resp-reg_receiver"/>
</dbReference>
<keyword evidence="4" id="KW-1185">Reference proteome</keyword>
<dbReference type="Proteomes" id="UP000199592">
    <property type="component" value="Unassembled WGS sequence"/>
</dbReference>
<dbReference type="SMART" id="SM00448">
    <property type="entry name" value="REC"/>
    <property type="match status" value="1"/>
</dbReference>
<evidence type="ECO:0000256" key="1">
    <source>
        <dbReference type="PROSITE-ProRule" id="PRU00169"/>
    </source>
</evidence>
<dbReference type="EMBL" id="FNMY01000003">
    <property type="protein sequence ID" value="SDW81097.1"/>
    <property type="molecule type" value="Genomic_DNA"/>
</dbReference>
<gene>
    <name evidence="3" type="ORF">SAMN04487892_2317</name>
</gene>